<protein>
    <recommendedName>
        <fullName evidence="1">DUF4123 domain-containing protein</fullName>
    </recommendedName>
</protein>
<evidence type="ECO:0000313" key="2">
    <source>
        <dbReference type="EMBL" id="SFR65201.1"/>
    </source>
</evidence>
<dbReference type="AlphaFoldDB" id="A0A1I6IES7"/>
<dbReference type="InterPro" id="IPR025391">
    <property type="entry name" value="DUF4123"/>
</dbReference>
<dbReference type="Pfam" id="PF13503">
    <property type="entry name" value="DUF4123"/>
    <property type="match status" value="1"/>
</dbReference>
<accession>A0A1I6IES7</accession>
<feature type="domain" description="DUF4123" evidence="1">
    <location>
        <begin position="144"/>
        <end position="267"/>
    </location>
</feature>
<dbReference type="OrthoDB" id="6431152at2"/>
<reference evidence="3" key="1">
    <citation type="submission" date="2016-10" db="EMBL/GenBank/DDBJ databases">
        <authorList>
            <person name="Varghese N."/>
            <person name="Submissions S."/>
        </authorList>
    </citation>
    <scope>NUCLEOTIDE SEQUENCE [LARGE SCALE GENOMIC DNA]</scope>
    <source>
        <strain evidence="3">DSM 26921</strain>
    </source>
</reference>
<gene>
    <name evidence="2" type="ORF">SAMN04488002_3760</name>
</gene>
<dbReference type="Proteomes" id="UP000199658">
    <property type="component" value="Unassembled WGS sequence"/>
</dbReference>
<evidence type="ECO:0000259" key="1">
    <source>
        <dbReference type="Pfam" id="PF13503"/>
    </source>
</evidence>
<sequence>METFIAQCIVLPVGSDAPHAATLAGRAIDSDALTSRARETLAITGHRLVSLENVTPAQDHLRRHGETELVAALLAAVSDAAPVQVSGFYPTNTAAAAHKSDPVLLVETYAITPLEVADTRPFWDRPWCPPELAKLLFEGTPNTFMIVDAAKRGELRKGFDIDALEMTCDTACLYSGAAAFELREVAPYLLDLTPFAAPDARIPAPLRDLFTTQWNGGSTLYLRTEADFETLHKHLRRFLRIRSSDDAEHWTVFRFWDPAVARVYFPGIASRPERVDRIFRVAADVPLEMVTGEGAQALRLVPRDPTGPAAEAKPIVFDAQDHALMQSVADTTFRAETADWLRTGYPDRFAAFDAAQMDGAVAHIMAEGRRVGCVSKDDFAYLAHMMITLGGWFHITGYPTTLVEILHDQTGDLHSRLSRAFLPAWQASPQAAVMAVWQELRAHLSALPVEAQVTPQEFGAVTARFLQPHANSVNAALAATKQDLAGLDLPLPAQGRLLLLTLIYGHRFYVDPLRGWAGQPTAQTIDTVWQATLE</sequence>
<organism evidence="2 3">
    <name type="scientific">Litoreibacter janthinus</name>
    <dbReference type="NCBI Taxonomy" id="670154"/>
    <lineage>
        <taxon>Bacteria</taxon>
        <taxon>Pseudomonadati</taxon>
        <taxon>Pseudomonadota</taxon>
        <taxon>Alphaproteobacteria</taxon>
        <taxon>Rhodobacterales</taxon>
        <taxon>Roseobacteraceae</taxon>
        <taxon>Litoreibacter</taxon>
    </lineage>
</organism>
<name>A0A1I6IES7_9RHOB</name>
<dbReference type="RefSeq" id="WP_090220700.1">
    <property type="nucleotide sequence ID" value="NZ_FOYO01000003.1"/>
</dbReference>
<evidence type="ECO:0000313" key="3">
    <source>
        <dbReference type="Proteomes" id="UP000199658"/>
    </source>
</evidence>
<keyword evidence="3" id="KW-1185">Reference proteome</keyword>
<proteinExistence type="predicted"/>
<dbReference type="STRING" id="670154.SAMN04488002_3760"/>
<dbReference type="EMBL" id="FOYO01000003">
    <property type="protein sequence ID" value="SFR65201.1"/>
    <property type="molecule type" value="Genomic_DNA"/>
</dbReference>